<proteinExistence type="inferred from homology"/>
<evidence type="ECO:0000259" key="4">
    <source>
        <dbReference type="Pfam" id="PF25917"/>
    </source>
</evidence>
<evidence type="ECO:0000256" key="2">
    <source>
        <dbReference type="ARBA" id="ARBA00009477"/>
    </source>
</evidence>
<feature type="domain" description="Multidrug resistance protein MdtA-like C-terminal permuted SH3" evidence="6">
    <location>
        <begin position="312"/>
        <end position="370"/>
    </location>
</feature>
<evidence type="ECO:0000256" key="3">
    <source>
        <dbReference type="ARBA" id="ARBA00022448"/>
    </source>
</evidence>
<dbReference type="PROSITE" id="PS51257">
    <property type="entry name" value="PROKAR_LIPOPROTEIN"/>
    <property type="match status" value="1"/>
</dbReference>
<dbReference type="SUPFAM" id="SSF111369">
    <property type="entry name" value="HlyD-like secretion proteins"/>
    <property type="match status" value="1"/>
</dbReference>
<dbReference type="Pfam" id="PF25954">
    <property type="entry name" value="Beta-barrel_RND_2"/>
    <property type="match status" value="1"/>
</dbReference>
<dbReference type="Gene3D" id="1.10.287.470">
    <property type="entry name" value="Helix hairpin bin"/>
    <property type="match status" value="1"/>
</dbReference>
<dbReference type="PANTHER" id="PTHR30469">
    <property type="entry name" value="MULTIDRUG RESISTANCE PROTEIN MDTA"/>
    <property type="match status" value="1"/>
</dbReference>
<dbReference type="Proteomes" id="UP001549036">
    <property type="component" value="Unassembled WGS sequence"/>
</dbReference>
<dbReference type="Gene3D" id="2.40.420.20">
    <property type="match status" value="1"/>
</dbReference>
<dbReference type="Gene3D" id="2.40.30.170">
    <property type="match status" value="1"/>
</dbReference>
<evidence type="ECO:0000259" key="6">
    <source>
        <dbReference type="Pfam" id="PF25967"/>
    </source>
</evidence>
<evidence type="ECO:0000313" key="7">
    <source>
        <dbReference type="EMBL" id="MET3597224.1"/>
    </source>
</evidence>
<dbReference type="InterPro" id="IPR058627">
    <property type="entry name" value="MdtA-like_C"/>
</dbReference>
<dbReference type="RefSeq" id="WP_354417714.1">
    <property type="nucleotide sequence ID" value="NZ_JBEPLM010000021.1"/>
</dbReference>
<evidence type="ECO:0000313" key="8">
    <source>
        <dbReference type="Proteomes" id="UP001549036"/>
    </source>
</evidence>
<dbReference type="InterPro" id="IPR058792">
    <property type="entry name" value="Beta-barrel_RND_2"/>
</dbReference>
<dbReference type="InterPro" id="IPR058625">
    <property type="entry name" value="MdtA-like_BSH"/>
</dbReference>
<dbReference type="Gene3D" id="2.40.50.100">
    <property type="match status" value="1"/>
</dbReference>
<keyword evidence="8" id="KW-1185">Reference proteome</keyword>
<evidence type="ECO:0000259" key="5">
    <source>
        <dbReference type="Pfam" id="PF25954"/>
    </source>
</evidence>
<comment type="subcellular location">
    <subcellularLocation>
        <location evidence="1">Cell envelope</location>
    </subcellularLocation>
</comment>
<comment type="similarity">
    <text evidence="2">Belongs to the membrane fusion protein (MFP) (TC 8.A.1) family.</text>
</comment>
<dbReference type="Pfam" id="PF25917">
    <property type="entry name" value="BSH_RND"/>
    <property type="match status" value="1"/>
</dbReference>
<keyword evidence="3" id="KW-0813">Transport</keyword>
<organism evidence="7 8">
    <name type="scientific">Mesorhizobium shonense</name>
    <dbReference type="NCBI Taxonomy" id="1209948"/>
    <lineage>
        <taxon>Bacteria</taxon>
        <taxon>Pseudomonadati</taxon>
        <taxon>Pseudomonadota</taxon>
        <taxon>Alphaproteobacteria</taxon>
        <taxon>Hyphomicrobiales</taxon>
        <taxon>Phyllobacteriaceae</taxon>
        <taxon>Mesorhizobium</taxon>
    </lineage>
</organism>
<dbReference type="PANTHER" id="PTHR30469:SF38">
    <property type="entry name" value="HLYD FAMILY SECRETION PROTEIN"/>
    <property type="match status" value="1"/>
</dbReference>
<reference evidence="7 8" key="1">
    <citation type="submission" date="2024-06" db="EMBL/GenBank/DDBJ databases">
        <title>Genomic Encyclopedia of Type Strains, Phase IV (KMG-IV): sequencing the most valuable type-strain genomes for metagenomic binning, comparative biology and taxonomic classification.</title>
        <authorList>
            <person name="Goeker M."/>
        </authorList>
    </citation>
    <scope>NUCLEOTIDE SEQUENCE [LARGE SCALE GENOMIC DNA]</scope>
    <source>
        <strain evidence="7 8">DSM 29846</strain>
    </source>
</reference>
<accession>A0ABV2I372</accession>
<gene>
    <name evidence="7" type="ORF">ABID26_006648</name>
</gene>
<dbReference type="Pfam" id="PF25967">
    <property type="entry name" value="RND-MFP_C"/>
    <property type="match status" value="1"/>
</dbReference>
<sequence length="385" mass="40627">MIAALFKASLSGHNKPLRRRLVAGSIAALACGAAVVWHDARSEASNAEPAAPETKLVKAIAVAPTRNADTRIAIGEIRPRLESDLGFRVSGKLVERIAEIGSKVKKGEVLARIDDQDYRNRLASAEADVAAAQAVLVEARAAEARIGALLAKGFTTRANYDATLKNLRSAQAKLKSANIAFEMAKDQLSYTELRAEFDGIVTATGAEAGQSVNVGQMVVRVADPESRDAVFSIAEAAFANAPGTRRPPQVTVSLLSNPAITALGTIREIAPMADAATRTFQVKVSLENAPDEMRFGASVAGRAEMASAPVTVLPGSALFDQNGKPAVWVVTSSSAVELRPVSVARYETDRVVVSDGLAQGDLVVTAGVNRLREHEKVRIVEGEGK</sequence>
<comment type="caution">
    <text evidence="7">The sequence shown here is derived from an EMBL/GenBank/DDBJ whole genome shotgun (WGS) entry which is preliminary data.</text>
</comment>
<dbReference type="NCBIfam" id="TIGR01730">
    <property type="entry name" value="RND_mfp"/>
    <property type="match status" value="1"/>
</dbReference>
<dbReference type="EMBL" id="JBEPLM010000021">
    <property type="protein sequence ID" value="MET3597224.1"/>
    <property type="molecule type" value="Genomic_DNA"/>
</dbReference>
<evidence type="ECO:0000256" key="1">
    <source>
        <dbReference type="ARBA" id="ARBA00004196"/>
    </source>
</evidence>
<feature type="domain" description="Multidrug resistance protein MdtA-like barrel-sandwich hybrid" evidence="4">
    <location>
        <begin position="85"/>
        <end position="217"/>
    </location>
</feature>
<feature type="domain" description="CusB-like beta-barrel" evidence="5">
    <location>
        <begin position="241"/>
        <end position="300"/>
    </location>
</feature>
<name>A0ABV2I372_9HYPH</name>
<protein>
    <submittedName>
        <fullName evidence="7">RND family efflux transporter MFP subunit</fullName>
    </submittedName>
</protein>
<dbReference type="InterPro" id="IPR006143">
    <property type="entry name" value="RND_pump_MFP"/>
</dbReference>